<protein>
    <submittedName>
        <fullName evidence="2">AAA family ATPase</fullName>
    </submittedName>
</protein>
<evidence type="ECO:0000313" key="2">
    <source>
        <dbReference type="EMBL" id="MST85861.1"/>
    </source>
</evidence>
<accession>A0A7K0KIX0</accession>
<dbReference type="Gene3D" id="1.10.10.60">
    <property type="entry name" value="Homeodomain-like"/>
    <property type="match status" value="1"/>
</dbReference>
<dbReference type="Proteomes" id="UP000438914">
    <property type="component" value="Unassembled WGS sequence"/>
</dbReference>
<dbReference type="EMBL" id="VUNG01000058">
    <property type="protein sequence ID" value="MST85861.1"/>
    <property type="molecule type" value="Genomic_DNA"/>
</dbReference>
<dbReference type="Pfam" id="PF13481">
    <property type="entry name" value="AAA_25"/>
    <property type="match status" value="1"/>
</dbReference>
<evidence type="ECO:0000256" key="1">
    <source>
        <dbReference type="SAM" id="MobiDB-lite"/>
    </source>
</evidence>
<feature type="region of interest" description="Disordered" evidence="1">
    <location>
        <begin position="335"/>
        <end position="382"/>
    </location>
</feature>
<dbReference type="AlphaFoldDB" id="A0A7K0KIX0"/>
<feature type="compositionally biased region" description="Polar residues" evidence="1">
    <location>
        <begin position="353"/>
        <end position="365"/>
    </location>
</feature>
<dbReference type="Gene3D" id="3.40.50.300">
    <property type="entry name" value="P-loop containing nucleotide triphosphate hydrolases"/>
    <property type="match status" value="1"/>
</dbReference>
<dbReference type="InterPro" id="IPR027417">
    <property type="entry name" value="P-loop_NTPase"/>
</dbReference>
<gene>
    <name evidence="2" type="ORF">FYJ73_14500</name>
</gene>
<comment type="caution">
    <text evidence="2">The sequence shown here is derived from an EMBL/GenBank/DDBJ whole genome shotgun (WGS) entry which is preliminary data.</text>
</comment>
<evidence type="ECO:0000313" key="3">
    <source>
        <dbReference type="Proteomes" id="UP000438914"/>
    </source>
</evidence>
<feature type="compositionally biased region" description="Low complexity" evidence="1">
    <location>
        <begin position="336"/>
        <end position="352"/>
    </location>
</feature>
<proteinExistence type="predicted"/>
<feature type="compositionally biased region" description="Polar residues" evidence="1">
    <location>
        <begin position="373"/>
        <end position="382"/>
    </location>
</feature>
<dbReference type="SUPFAM" id="SSF52540">
    <property type="entry name" value="P-loop containing nucleoside triphosphate hydrolases"/>
    <property type="match status" value="1"/>
</dbReference>
<dbReference type="RefSeq" id="WP_154535461.1">
    <property type="nucleotide sequence ID" value="NZ_VUNG01000058.1"/>
</dbReference>
<keyword evidence="3" id="KW-1185">Reference proteome</keyword>
<name>A0A7K0KIX0_9BACT</name>
<reference evidence="2 3" key="1">
    <citation type="submission" date="2019-08" db="EMBL/GenBank/DDBJ databases">
        <title>In-depth cultivation of the pig gut microbiome towards novel bacterial diversity and tailored functional studies.</title>
        <authorList>
            <person name="Wylensek D."/>
            <person name="Hitch T.C.A."/>
            <person name="Clavel T."/>
        </authorList>
    </citation>
    <scope>NUCLEOTIDE SEQUENCE [LARGE SCALE GENOMIC DNA]</scope>
    <source>
        <strain evidence="2 3">LKV-178-WT-2A</strain>
    </source>
</reference>
<sequence>MNDMSNPTSWQKASLIGAELQSAEQTSAGVPTSVGMLSIKSANRTLTEASMTANPKQLYGEFWFEHEIGCLFADSNVGKSILAIQIAEDIAKTGETVLYFDFELSEKQFQLRFTDEQGNLHHFPSTLYRVQPDMNLIASIDEPFEDALMRNIENAAVETKARILIIDNISILCMQMEKGEDSAALVQRLRTLKNKYGFSILIIAHTPKRNMSMPITQNDLAGSKKLFNFIDSCFAIGLSAQGGNMRYVKQVKVRNCEMRYGGDNVMVCHIEKVGTMVQFINMGTAPEHDHLRMVNREEQVQEARLLSASGLSLRDIASRMGVSKSTVDRMLREVSGVPDGQTGQVGQTGQDGLSQVSQPSHLSNGTAGGNAITCKTNDDGTA</sequence>
<organism evidence="2 3">
    <name type="scientific">Hallella mizrahii</name>
    <dbReference type="NCBI Taxonomy" id="2606637"/>
    <lineage>
        <taxon>Bacteria</taxon>
        <taxon>Pseudomonadati</taxon>
        <taxon>Bacteroidota</taxon>
        <taxon>Bacteroidia</taxon>
        <taxon>Bacteroidales</taxon>
        <taxon>Prevotellaceae</taxon>
        <taxon>Hallella</taxon>
    </lineage>
</organism>